<keyword evidence="4 8" id="KW-0812">Transmembrane</keyword>
<dbReference type="Pfam" id="PF07019">
    <property type="entry name" value="EMC6"/>
    <property type="match status" value="1"/>
</dbReference>
<feature type="transmembrane region" description="Helical" evidence="8">
    <location>
        <begin position="25"/>
        <end position="45"/>
    </location>
</feature>
<keyword evidence="10" id="KW-1185">Reference proteome</keyword>
<dbReference type="InterPro" id="IPR008504">
    <property type="entry name" value="Emc6"/>
</dbReference>
<comment type="subcellular location">
    <subcellularLocation>
        <location evidence="1">Endoplasmic reticulum membrane</location>
        <topology evidence="1">Multi-pass membrane protein</topology>
    </subcellularLocation>
</comment>
<evidence type="ECO:0000256" key="8">
    <source>
        <dbReference type="SAM" id="Phobius"/>
    </source>
</evidence>
<comment type="caution">
    <text evidence="9">The sequence shown here is derived from an EMBL/GenBank/DDBJ whole genome shotgun (WGS) entry which is preliminary data.</text>
</comment>
<evidence type="ECO:0000256" key="2">
    <source>
        <dbReference type="ARBA" id="ARBA00009436"/>
    </source>
</evidence>
<evidence type="ECO:0000256" key="3">
    <source>
        <dbReference type="ARBA" id="ARBA00020827"/>
    </source>
</evidence>
<keyword evidence="6 8" id="KW-1133">Transmembrane helix</keyword>
<feature type="transmembrane region" description="Helical" evidence="8">
    <location>
        <begin position="51"/>
        <end position="72"/>
    </location>
</feature>
<accession>A0ABQ8V1B6</accession>
<evidence type="ECO:0000313" key="9">
    <source>
        <dbReference type="EMBL" id="KAJ4467771.1"/>
    </source>
</evidence>
<sequence length="234" mass="25624">MSNDPSSSAQQSVQLLYAPNVQHNILTLTSIKFISAVFAGSVAGILGLTNFAGFGLFALAMLWAALCIYAVCCKGKPGRYMASAVTAKGVNGGGSGMIELLNPGSDNAFTFVLVWTLFYGIVHAESLSIYQSLFFVGDVPFTDIRPRDVIMALQKENVALYRLEVISYDFLWTLGIISYRYTEWYCANSDFSQILWQSYEKDLEPLPKPLSQDVQCLIRKSIPSSALSEPVGVA</sequence>
<dbReference type="Proteomes" id="UP001150217">
    <property type="component" value="Unassembled WGS sequence"/>
</dbReference>
<comment type="similarity">
    <text evidence="2">Belongs to the EMC6 family.</text>
</comment>
<keyword evidence="7 8" id="KW-0472">Membrane</keyword>
<organism evidence="9 10">
    <name type="scientific">Lentinula lateritia</name>
    <dbReference type="NCBI Taxonomy" id="40482"/>
    <lineage>
        <taxon>Eukaryota</taxon>
        <taxon>Fungi</taxon>
        <taxon>Dikarya</taxon>
        <taxon>Basidiomycota</taxon>
        <taxon>Agaricomycotina</taxon>
        <taxon>Agaricomycetes</taxon>
        <taxon>Agaricomycetidae</taxon>
        <taxon>Agaricales</taxon>
        <taxon>Marasmiineae</taxon>
        <taxon>Omphalotaceae</taxon>
        <taxon>Lentinula</taxon>
    </lineage>
</organism>
<gene>
    <name evidence="9" type="ORF">C8R41DRAFT_925615</name>
</gene>
<dbReference type="EMBL" id="JANVFT010000105">
    <property type="protein sequence ID" value="KAJ4467771.1"/>
    <property type="molecule type" value="Genomic_DNA"/>
</dbReference>
<evidence type="ECO:0000313" key="10">
    <source>
        <dbReference type="Proteomes" id="UP001150217"/>
    </source>
</evidence>
<proteinExistence type="inferred from homology"/>
<protein>
    <recommendedName>
        <fullName evidence="3">ER membrane protein complex subunit 6</fullName>
    </recommendedName>
</protein>
<dbReference type="PANTHER" id="PTHR20994:SF0">
    <property type="entry name" value="ER MEMBRANE PROTEIN COMPLEX SUBUNIT 6"/>
    <property type="match status" value="1"/>
</dbReference>
<dbReference type="PANTHER" id="PTHR20994">
    <property type="entry name" value="ER MEMBRANE PROTEIN COMPLEX SUBUNIT 6"/>
    <property type="match status" value="1"/>
</dbReference>
<name>A0ABQ8V1B6_9AGAR</name>
<evidence type="ECO:0000256" key="1">
    <source>
        <dbReference type="ARBA" id="ARBA00004477"/>
    </source>
</evidence>
<evidence type="ECO:0000256" key="4">
    <source>
        <dbReference type="ARBA" id="ARBA00022692"/>
    </source>
</evidence>
<evidence type="ECO:0000256" key="6">
    <source>
        <dbReference type="ARBA" id="ARBA00022989"/>
    </source>
</evidence>
<evidence type="ECO:0000256" key="5">
    <source>
        <dbReference type="ARBA" id="ARBA00022824"/>
    </source>
</evidence>
<evidence type="ECO:0000256" key="7">
    <source>
        <dbReference type="ARBA" id="ARBA00023136"/>
    </source>
</evidence>
<dbReference type="InterPro" id="IPR029008">
    <property type="entry name" value="EMC6-like"/>
</dbReference>
<keyword evidence="5" id="KW-0256">Endoplasmic reticulum</keyword>
<reference evidence="9" key="1">
    <citation type="submission" date="2022-08" db="EMBL/GenBank/DDBJ databases">
        <title>A Global Phylogenomic Analysis of the Shiitake Genus Lentinula.</title>
        <authorList>
            <consortium name="DOE Joint Genome Institute"/>
            <person name="Sierra-Patev S."/>
            <person name="Min B."/>
            <person name="Naranjo-Ortiz M."/>
            <person name="Looney B."/>
            <person name="Konkel Z."/>
            <person name="Slot J.C."/>
            <person name="Sakamoto Y."/>
            <person name="Steenwyk J.L."/>
            <person name="Rokas A."/>
            <person name="Carro J."/>
            <person name="Camarero S."/>
            <person name="Ferreira P."/>
            <person name="Molpeceres G."/>
            <person name="Ruiz-Duenas F.J."/>
            <person name="Serrano A."/>
            <person name="Henrissat B."/>
            <person name="Drula E."/>
            <person name="Hughes K.W."/>
            <person name="Mata J.L."/>
            <person name="Ishikawa N.K."/>
            <person name="Vargas-Isla R."/>
            <person name="Ushijima S."/>
            <person name="Smith C.A."/>
            <person name="Ahrendt S."/>
            <person name="Andreopoulos W."/>
            <person name="He G."/>
            <person name="Labutti K."/>
            <person name="Lipzen A."/>
            <person name="Ng V."/>
            <person name="Riley R."/>
            <person name="Sandor L."/>
            <person name="Barry K."/>
            <person name="Martinez A.T."/>
            <person name="Xiao Y."/>
            <person name="Gibbons J.G."/>
            <person name="Terashima K."/>
            <person name="Grigoriev I.V."/>
            <person name="Hibbett D.S."/>
        </authorList>
    </citation>
    <scope>NUCLEOTIDE SEQUENCE</scope>
    <source>
        <strain evidence="9">RHP3577 ss4</strain>
    </source>
</reference>